<dbReference type="AlphaFoldDB" id="A0A2A6CSX0"/>
<organism evidence="1 2">
    <name type="scientific">Pristionchus pacificus</name>
    <name type="common">Parasitic nematode worm</name>
    <dbReference type="NCBI Taxonomy" id="54126"/>
    <lineage>
        <taxon>Eukaryota</taxon>
        <taxon>Metazoa</taxon>
        <taxon>Ecdysozoa</taxon>
        <taxon>Nematoda</taxon>
        <taxon>Chromadorea</taxon>
        <taxon>Rhabditida</taxon>
        <taxon>Rhabditina</taxon>
        <taxon>Diplogasteromorpha</taxon>
        <taxon>Diplogasteroidea</taxon>
        <taxon>Neodiplogasteridae</taxon>
        <taxon>Pristionchus</taxon>
    </lineage>
</organism>
<evidence type="ECO:0000313" key="1">
    <source>
        <dbReference type="EnsemblMetazoa" id="PPA37912.1"/>
    </source>
</evidence>
<name>A0A2A6CSX0_PRIPA</name>
<sequence length="106" mass="12320">RLRENRADLACSGTAKNYWLSEFLRFGVLKVSLPREAREQGESRRAQTVGSEERLSVQFYPGSQTFKKLSFSGAEKSKKISFRRDVVWSQRMICEQNEGAYRNEHL</sequence>
<accession>A0A8R1UQ62</accession>
<reference evidence="2" key="1">
    <citation type="journal article" date="2008" name="Nat. Genet.">
        <title>The Pristionchus pacificus genome provides a unique perspective on nematode lifestyle and parasitism.</title>
        <authorList>
            <person name="Dieterich C."/>
            <person name="Clifton S.W."/>
            <person name="Schuster L.N."/>
            <person name="Chinwalla A."/>
            <person name="Delehaunty K."/>
            <person name="Dinkelacker I."/>
            <person name="Fulton L."/>
            <person name="Fulton R."/>
            <person name="Godfrey J."/>
            <person name="Minx P."/>
            <person name="Mitreva M."/>
            <person name="Roeseler W."/>
            <person name="Tian H."/>
            <person name="Witte H."/>
            <person name="Yang S.P."/>
            <person name="Wilson R.K."/>
            <person name="Sommer R.J."/>
        </authorList>
    </citation>
    <scope>NUCLEOTIDE SEQUENCE [LARGE SCALE GENOMIC DNA]</scope>
    <source>
        <strain evidence="2">PS312</strain>
    </source>
</reference>
<keyword evidence="2" id="KW-1185">Reference proteome</keyword>
<proteinExistence type="predicted"/>
<gene>
    <name evidence="1" type="primary">WBGene00276281</name>
</gene>
<dbReference type="EnsemblMetazoa" id="PPA37912.1">
    <property type="protein sequence ID" value="PPA37912.1"/>
    <property type="gene ID" value="WBGene00276281"/>
</dbReference>
<dbReference type="Proteomes" id="UP000005239">
    <property type="component" value="Unassembled WGS sequence"/>
</dbReference>
<reference evidence="1" key="2">
    <citation type="submission" date="2022-06" db="UniProtKB">
        <authorList>
            <consortium name="EnsemblMetazoa"/>
        </authorList>
    </citation>
    <scope>IDENTIFICATION</scope>
    <source>
        <strain evidence="1">PS312</strain>
    </source>
</reference>
<protein>
    <submittedName>
        <fullName evidence="1">Uncharacterized protein</fullName>
    </submittedName>
</protein>
<evidence type="ECO:0000313" key="2">
    <source>
        <dbReference type="Proteomes" id="UP000005239"/>
    </source>
</evidence>
<accession>A0A2A6CSX0</accession>